<feature type="domain" description="ABC transporter" evidence="8">
    <location>
        <begin position="352"/>
        <end position="587"/>
    </location>
</feature>
<dbReference type="GO" id="GO:0034040">
    <property type="term" value="F:ATPase-coupled lipid transmembrane transporter activity"/>
    <property type="evidence" value="ECO:0007669"/>
    <property type="project" value="TreeGrafter"/>
</dbReference>
<feature type="domain" description="ABC transmembrane type-1" evidence="9">
    <location>
        <begin position="20"/>
        <end position="309"/>
    </location>
</feature>
<dbReference type="GO" id="GO:0016887">
    <property type="term" value="F:ATP hydrolysis activity"/>
    <property type="evidence" value="ECO:0007669"/>
    <property type="project" value="InterPro"/>
</dbReference>
<dbReference type="EMBL" id="CP017708">
    <property type="protein sequence ID" value="AOY81437.1"/>
    <property type="molecule type" value="Genomic_DNA"/>
</dbReference>
<dbReference type="AlphaFoldDB" id="A0A1D9G1E4"/>
<feature type="transmembrane region" description="Helical" evidence="7">
    <location>
        <begin position="16"/>
        <end position="40"/>
    </location>
</feature>
<dbReference type="GO" id="GO:0005886">
    <property type="term" value="C:plasma membrane"/>
    <property type="evidence" value="ECO:0007669"/>
    <property type="project" value="UniProtKB-SubCell"/>
</dbReference>
<evidence type="ECO:0000256" key="5">
    <source>
        <dbReference type="ARBA" id="ARBA00022989"/>
    </source>
</evidence>
<dbReference type="SUPFAM" id="SSF52540">
    <property type="entry name" value="P-loop containing nucleoside triphosphate hydrolases"/>
    <property type="match status" value="1"/>
</dbReference>
<dbReference type="Gene3D" id="1.20.1560.10">
    <property type="entry name" value="ABC transporter type 1, transmembrane domain"/>
    <property type="match status" value="1"/>
</dbReference>
<evidence type="ECO:0000256" key="6">
    <source>
        <dbReference type="ARBA" id="ARBA00023136"/>
    </source>
</evidence>
<dbReference type="Gene3D" id="3.40.50.300">
    <property type="entry name" value="P-loop containing nucleotide triphosphate hydrolases"/>
    <property type="match status" value="1"/>
</dbReference>
<dbReference type="GO" id="GO:0140359">
    <property type="term" value="F:ABC-type transporter activity"/>
    <property type="evidence" value="ECO:0007669"/>
    <property type="project" value="InterPro"/>
</dbReference>
<proteinExistence type="predicted"/>
<evidence type="ECO:0000313" key="10">
    <source>
        <dbReference type="EMBL" id="AOY81437.1"/>
    </source>
</evidence>
<accession>A0A1D9G1E4</accession>
<evidence type="ECO:0000256" key="3">
    <source>
        <dbReference type="ARBA" id="ARBA00022741"/>
    </source>
</evidence>
<sequence length="594" mass="66775">MNQIRILSPLLKFYPWVFPLIITLGVFSSLAEGFSISLFIPLLESSGNLGSQAFQNSLILNNIEQLVINFPSQARIFFIAFSIFIILFIKNSIVYINSSLVSWLYLRINHRLRSSVFNQLLKVSYSFLERNQSGKLLDTLSDQTWRSCEALSHFFNLIINVCSISVFVILLLLISWQLTLLVAAGLVLISLSIKFVTRSVNDRGKQVLQANSALACLMLEGFSGMKVIRAFGHESYEQKRFDLASKHLSNTLLKIQLFAKVVNPLSEVLSTILLLCILVIALLQNQATLPSLLTFLFMLYRLQPHVKQLDSARVELAALTSAVEDVMYLLDPSDKPYIHSGNTPFKGLRQEISFQSVTFHYNPSEKPALKNISIAIPQGKTIALVGSSGAGKSTIIGLIYRFYDPTEGEIYIDGYPLQQLNLADWRSRIALVSQEIHMFSTTVRENIAYGRLDATEDEIRTAAKLAHAHEFISELPEGYDTKVGDRGIRLSGGQRQRIALARAIVRDPEILILDEATNALDSVSENLIQEALNNLSQNRTVIVIAHRLSTIEQADQILVLKQGQVIEHGKFQDLLKLNGFFAELYRLQNRHVHI</sequence>
<feature type="transmembrane region" description="Helical" evidence="7">
    <location>
        <begin position="180"/>
        <end position="197"/>
    </location>
</feature>
<evidence type="ECO:0000259" key="9">
    <source>
        <dbReference type="PROSITE" id="PS50929"/>
    </source>
</evidence>
<dbReference type="InterPro" id="IPR017871">
    <property type="entry name" value="ABC_transporter-like_CS"/>
</dbReference>
<keyword evidence="5 7" id="KW-1133">Transmembrane helix</keyword>
<dbReference type="InterPro" id="IPR003439">
    <property type="entry name" value="ABC_transporter-like_ATP-bd"/>
</dbReference>
<dbReference type="PROSITE" id="PS50893">
    <property type="entry name" value="ABC_TRANSPORTER_2"/>
    <property type="match status" value="1"/>
</dbReference>
<dbReference type="PROSITE" id="PS50929">
    <property type="entry name" value="ABC_TM1F"/>
    <property type="match status" value="1"/>
</dbReference>
<evidence type="ECO:0000256" key="4">
    <source>
        <dbReference type="ARBA" id="ARBA00022840"/>
    </source>
</evidence>
<dbReference type="InterPro" id="IPR003593">
    <property type="entry name" value="AAA+_ATPase"/>
</dbReference>
<keyword evidence="4 10" id="KW-0067">ATP-binding</keyword>
<dbReference type="Proteomes" id="UP000176944">
    <property type="component" value="Chromosome"/>
</dbReference>
<dbReference type="PROSITE" id="PS00211">
    <property type="entry name" value="ABC_TRANSPORTER_1"/>
    <property type="match status" value="1"/>
</dbReference>
<dbReference type="PANTHER" id="PTHR24221:SF654">
    <property type="entry name" value="ATP-BINDING CASSETTE SUB-FAMILY B MEMBER 6"/>
    <property type="match status" value="1"/>
</dbReference>
<comment type="subcellular location">
    <subcellularLocation>
        <location evidence="1">Cell membrane</location>
        <topology evidence="1">Multi-pass membrane protein</topology>
    </subcellularLocation>
</comment>
<dbReference type="InterPro" id="IPR036640">
    <property type="entry name" value="ABC1_TM_sf"/>
</dbReference>
<feature type="transmembrane region" description="Helical" evidence="7">
    <location>
        <begin position="154"/>
        <end position="174"/>
    </location>
</feature>
<reference evidence="11" key="1">
    <citation type="submission" date="2016-10" db="EMBL/GenBank/DDBJ databases">
        <title>Comparative genomics uncovers the prolific and rare metabolic potential of the cyanobacterial genus Moorea.</title>
        <authorList>
            <person name="Leao T."/>
            <person name="Castelao G."/>
            <person name="Korobeynikov A."/>
            <person name="Monroe E.A."/>
            <person name="Podell S."/>
            <person name="Glukhov E."/>
            <person name="Allen E."/>
            <person name="Gerwick W.H."/>
            <person name="Gerwick L."/>
        </authorList>
    </citation>
    <scope>NUCLEOTIDE SEQUENCE [LARGE SCALE GENOMIC DNA]</scope>
    <source>
        <strain evidence="11">JHB</strain>
    </source>
</reference>
<dbReference type="FunFam" id="3.40.50.300:FF:000218">
    <property type="entry name" value="Multidrug ABC transporter ATP-binding protein"/>
    <property type="match status" value="1"/>
</dbReference>
<keyword evidence="3" id="KW-0547">Nucleotide-binding</keyword>
<gene>
    <name evidence="10" type="ORF">BJP36_17490</name>
</gene>
<dbReference type="InterPro" id="IPR039421">
    <property type="entry name" value="Type_1_exporter"/>
</dbReference>
<dbReference type="SUPFAM" id="SSF90123">
    <property type="entry name" value="ABC transporter transmembrane region"/>
    <property type="match status" value="1"/>
</dbReference>
<evidence type="ECO:0000313" key="11">
    <source>
        <dbReference type="Proteomes" id="UP000176944"/>
    </source>
</evidence>
<name>A0A1D9G1E4_MOOP1</name>
<keyword evidence="6 7" id="KW-0472">Membrane</keyword>
<dbReference type="Pfam" id="PF00005">
    <property type="entry name" value="ABC_tran"/>
    <property type="match status" value="1"/>
</dbReference>
<feature type="transmembrane region" description="Helical" evidence="7">
    <location>
        <begin position="76"/>
        <end position="106"/>
    </location>
</feature>
<dbReference type="PANTHER" id="PTHR24221">
    <property type="entry name" value="ATP-BINDING CASSETTE SUB-FAMILY B"/>
    <property type="match status" value="1"/>
</dbReference>
<keyword evidence="2 7" id="KW-0812">Transmembrane</keyword>
<dbReference type="InterPro" id="IPR011527">
    <property type="entry name" value="ABC1_TM_dom"/>
</dbReference>
<evidence type="ECO:0000259" key="8">
    <source>
        <dbReference type="PROSITE" id="PS50893"/>
    </source>
</evidence>
<dbReference type="SMART" id="SM00382">
    <property type="entry name" value="AAA"/>
    <property type="match status" value="1"/>
</dbReference>
<feature type="transmembrane region" description="Helical" evidence="7">
    <location>
        <begin position="261"/>
        <end position="283"/>
    </location>
</feature>
<evidence type="ECO:0000256" key="2">
    <source>
        <dbReference type="ARBA" id="ARBA00022692"/>
    </source>
</evidence>
<organism evidence="10 11">
    <name type="scientific">Moorena producens (strain JHB)</name>
    <dbReference type="NCBI Taxonomy" id="1454205"/>
    <lineage>
        <taxon>Bacteria</taxon>
        <taxon>Bacillati</taxon>
        <taxon>Cyanobacteriota</taxon>
        <taxon>Cyanophyceae</taxon>
        <taxon>Coleofasciculales</taxon>
        <taxon>Coleofasciculaceae</taxon>
        <taxon>Moorena</taxon>
    </lineage>
</organism>
<evidence type="ECO:0000256" key="1">
    <source>
        <dbReference type="ARBA" id="ARBA00004651"/>
    </source>
</evidence>
<evidence type="ECO:0000256" key="7">
    <source>
        <dbReference type="SAM" id="Phobius"/>
    </source>
</evidence>
<dbReference type="GO" id="GO:0005524">
    <property type="term" value="F:ATP binding"/>
    <property type="evidence" value="ECO:0007669"/>
    <property type="project" value="UniProtKB-KW"/>
</dbReference>
<protein>
    <submittedName>
        <fullName evidence="10">ABC transporter ATP-binding protein</fullName>
    </submittedName>
</protein>
<dbReference type="Pfam" id="PF00664">
    <property type="entry name" value="ABC_membrane"/>
    <property type="match status" value="1"/>
</dbReference>
<dbReference type="InterPro" id="IPR027417">
    <property type="entry name" value="P-loop_NTPase"/>
</dbReference>